<dbReference type="EMBL" id="PUEJ01000010">
    <property type="protein sequence ID" value="PRH84982.1"/>
    <property type="molecule type" value="Genomic_DNA"/>
</dbReference>
<comment type="caution">
    <text evidence="8">The sequence shown here is derived from an EMBL/GenBank/DDBJ whole genome shotgun (WGS) entry which is preliminary data.</text>
</comment>
<dbReference type="InterPro" id="IPR011701">
    <property type="entry name" value="MFS"/>
</dbReference>
<keyword evidence="2" id="KW-1003">Cell membrane</keyword>
<gene>
    <name evidence="8" type="ORF">C5L14_23800</name>
</gene>
<evidence type="ECO:0000256" key="2">
    <source>
        <dbReference type="ARBA" id="ARBA00022475"/>
    </source>
</evidence>
<sequence>MSMSGETRGPSRGLQFFILGCTLLVIGFGSGAASISLSAVFQEFALSYALIGAVTSGVFLALIVLLALGARLRAVLGDKPLLLVATAVFIIGAVFGGIAPDFSVWAIGRLLQGAATGCLLSVSLAFATDNARRQWRGDVIGVLLAVYFLGTATGPGVAGYITAFYSWRDISYASAALGVIVLLLQAAFVTTPKRPEIETIFD</sequence>
<feature type="transmembrane region" description="Helical" evidence="6">
    <location>
        <begin position="81"/>
        <end position="99"/>
    </location>
</feature>
<evidence type="ECO:0000256" key="1">
    <source>
        <dbReference type="ARBA" id="ARBA00004651"/>
    </source>
</evidence>
<dbReference type="InterPro" id="IPR020846">
    <property type="entry name" value="MFS_dom"/>
</dbReference>
<evidence type="ECO:0000256" key="6">
    <source>
        <dbReference type="SAM" id="Phobius"/>
    </source>
</evidence>
<evidence type="ECO:0000256" key="3">
    <source>
        <dbReference type="ARBA" id="ARBA00022692"/>
    </source>
</evidence>
<dbReference type="Pfam" id="PF07690">
    <property type="entry name" value="MFS_1"/>
    <property type="match status" value="1"/>
</dbReference>
<dbReference type="PANTHER" id="PTHR43124:SF3">
    <property type="entry name" value="CHLORAMPHENICOL EFFLUX PUMP RV0191"/>
    <property type="match status" value="1"/>
</dbReference>
<dbReference type="InterPro" id="IPR050189">
    <property type="entry name" value="MFS_Efflux_Transporters"/>
</dbReference>
<organism evidence="8 9">
    <name type="scientific">Labrys okinawensis</name>
    <dbReference type="NCBI Taxonomy" id="346911"/>
    <lineage>
        <taxon>Bacteria</taxon>
        <taxon>Pseudomonadati</taxon>
        <taxon>Pseudomonadota</taxon>
        <taxon>Alphaproteobacteria</taxon>
        <taxon>Hyphomicrobiales</taxon>
        <taxon>Xanthobacteraceae</taxon>
        <taxon>Labrys</taxon>
    </lineage>
</organism>
<feature type="domain" description="Major facilitator superfamily (MFS) profile" evidence="7">
    <location>
        <begin position="15"/>
        <end position="202"/>
    </location>
</feature>
<dbReference type="Proteomes" id="UP000237682">
    <property type="component" value="Unassembled WGS sequence"/>
</dbReference>
<dbReference type="OrthoDB" id="4484751at2"/>
<feature type="transmembrane region" description="Helical" evidence="6">
    <location>
        <begin position="139"/>
        <end position="164"/>
    </location>
</feature>
<feature type="transmembrane region" description="Helical" evidence="6">
    <location>
        <begin position="170"/>
        <end position="189"/>
    </location>
</feature>
<feature type="transmembrane region" description="Helical" evidence="6">
    <location>
        <begin position="105"/>
        <end position="127"/>
    </location>
</feature>
<keyword evidence="9" id="KW-1185">Reference proteome</keyword>
<evidence type="ECO:0000256" key="4">
    <source>
        <dbReference type="ARBA" id="ARBA00022989"/>
    </source>
</evidence>
<proteinExistence type="predicted"/>
<keyword evidence="5 6" id="KW-0472">Membrane</keyword>
<evidence type="ECO:0000256" key="5">
    <source>
        <dbReference type="ARBA" id="ARBA00023136"/>
    </source>
</evidence>
<dbReference type="GO" id="GO:0022857">
    <property type="term" value="F:transmembrane transporter activity"/>
    <property type="evidence" value="ECO:0007669"/>
    <property type="project" value="InterPro"/>
</dbReference>
<dbReference type="GO" id="GO:0005886">
    <property type="term" value="C:plasma membrane"/>
    <property type="evidence" value="ECO:0007669"/>
    <property type="project" value="UniProtKB-SubCell"/>
</dbReference>
<dbReference type="PANTHER" id="PTHR43124">
    <property type="entry name" value="PURINE EFFLUX PUMP PBUE"/>
    <property type="match status" value="1"/>
</dbReference>
<keyword evidence="3 6" id="KW-0812">Transmembrane</keyword>
<keyword evidence="4 6" id="KW-1133">Transmembrane helix</keyword>
<evidence type="ECO:0000259" key="7">
    <source>
        <dbReference type="PROSITE" id="PS50850"/>
    </source>
</evidence>
<dbReference type="PROSITE" id="PS50850">
    <property type="entry name" value="MFS"/>
    <property type="match status" value="1"/>
</dbReference>
<dbReference type="Gene3D" id="1.20.1250.20">
    <property type="entry name" value="MFS general substrate transporter like domains"/>
    <property type="match status" value="1"/>
</dbReference>
<evidence type="ECO:0000313" key="9">
    <source>
        <dbReference type="Proteomes" id="UP000237682"/>
    </source>
</evidence>
<reference evidence="8 9" key="1">
    <citation type="submission" date="2018-02" db="EMBL/GenBank/DDBJ databases">
        <title>Whole genome sequencing of endophytic bacterium.</title>
        <authorList>
            <person name="Eedara R."/>
            <person name="Podile A.R."/>
        </authorList>
    </citation>
    <scope>NUCLEOTIDE SEQUENCE [LARGE SCALE GENOMIC DNA]</scope>
    <source>
        <strain evidence="8 9">RP1T</strain>
    </source>
</reference>
<protein>
    <recommendedName>
        <fullName evidence="7">Major facilitator superfamily (MFS) profile domain-containing protein</fullName>
    </recommendedName>
</protein>
<feature type="transmembrane region" description="Helical" evidence="6">
    <location>
        <begin position="48"/>
        <end position="69"/>
    </location>
</feature>
<dbReference type="InterPro" id="IPR036259">
    <property type="entry name" value="MFS_trans_sf"/>
</dbReference>
<dbReference type="AlphaFoldDB" id="A0A2S9Q6J8"/>
<evidence type="ECO:0000313" key="8">
    <source>
        <dbReference type="EMBL" id="PRH84982.1"/>
    </source>
</evidence>
<comment type="subcellular location">
    <subcellularLocation>
        <location evidence="1">Cell membrane</location>
        <topology evidence="1">Multi-pass membrane protein</topology>
    </subcellularLocation>
</comment>
<dbReference type="SUPFAM" id="SSF103473">
    <property type="entry name" value="MFS general substrate transporter"/>
    <property type="match status" value="1"/>
</dbReference>
<accession>A0A2S9Q6J8</accession>
<name>A0A2S9Q6J8_9HYPH</name>